<evidence type="ECO:0000256" key="3">
    <source>
        <dbReference type="ARBA" id="ARBA00022525"/>
    </source>
</evidence>
<proteinExistence type="inferred from homology"/>
<protein>
    <submittedName>
        <fullName evidence="8">Protein LEG1 homolog</fullName>
    </submittedName>
</protein>
<dbReference type="PANTHER" id="PTHR18820:SF1">
    <property type="entry name" value="PROTEIN LEG1 HOMOLOG"/>
    <property type="match status" value="1"/>
</dbReference>
<reference evidence="8" key="1">
    <citation type="submission" date="2025-08" db="UniProtKB">
        <authorList>
            <consortium name="RefSeq"/>
        </authorList>
    </citation>
    <scope>IDENTIFICATION</scope>
</reference>
<feature type="chain" id="PRO_5018232835" evidence="6">
    <location>
        <begin position="28"/>
        <end position="359"/>
    </location>
</feature>
<comment type="similarity">
    <text evidence="2">Belongs to the LEG1 family.</text>
</comment>
<evidence type="ECO:0000256" key="4">
    <source>
        <dbReference type="ARBA" id="ARBA00022729"/>
    </source>
</evidence>
<comment type="subcellular location">
    <subcellularLocation>
        <location evidence="1">Secreted</location>
    </subcellularLocation>
</comment>
<evidence type="ECO:0000313" key="8">
    <source>
        <dbReference type="RefSeq" id="XP_025067146.1"/>
    </source>
</evidence>
<dbReference type="InParanoid" id="A0A3Q0H4Y7"/>
<keyword evidence="4 6" id="KW-0732">Signal</keyword>
<keyword evidence="7" id="KW-1185">Reference proteome</keyword>
<gene>
    <name evidence="8" type="primary">CUNH6orf58</name>
</gene>
<name>A0A3Q0H4Y7_ALLSI</name>
<evidence type="ECO:0000256" key="1">
    <source>
        <dbReference type="ARBA" id="ARBA00004613"/>
    </source>
</evidence>
<dbReference type="RefSeq" id="XP_025067146.1">
    <property type="nucleotide sequence ID" value="XM_025211361.1"/>
</dbReference>
<dbReference type="GeneID" id="102384215"/>
<dbReference type="Proteomes" id="UP000189705">
    <property type="component" value="Unplaced"/>
</dbReference>
<evidence type="ECO:0000256" key="2">
    <source>
        <dbReference type="ARBA" id="ARBA00009122"/>
    </source>
</evidence>
<dbReference type="STRING" id="38654.A0A3Q0H4Y7"/>
<dbReference type="GO" id="GO:0005615">
    <property type="term" value="C:extracellular space"/>
    <property type="evidence" value="ECO:0007669"/>
    <property type="project" value="TreeGrafter"/>
</dbReference>
<dbReference type="CTD" id="109312003"/>
<organism evidence="7 8">
    <name type="scientific">Alligator sinensis</name>
    <name type="common">Chinese alligator</name>
    <dbReference type="NCBI Taxonomy" id="38654"/>
    <lineage>
        <taxon>Eukaryota</taxon>
        <taxon>Metazoa</taxon>
        <taxon>Chordata</taxon>
        <taxon>Craniata</taxon>
        <taxon>Vertebrata</taxon>
        <taxon>Euteleostomi</taxon>
        <taxon>Archelosauria</taxon>
        <taxon>Archosauria</taxon>
        <taxon>Crocodylia</taxon>
        <taxon>Alligatoridae</taxon>
        <taxon>Alligatorinae</taxon>
        <taxon>Alligator</taxon>
    </lineage>
</organism>
<feature type="signal peptide" evidence="6">
    <location>
        <begin position="1"/>
        <end position="27"/>
    </location>
</feature>
<dbReference type="AlphaFoldDB" id="A0A3Q0H4Y7"/>
<dbReference type="Pfam" id="PF05612">
    <property type="entry name" value="Leg1"/>
    <property type="match status" value="1"/>
</dbReference>
<dbReference type="InterPro" id="IPR008499">
    <property type="entry name" value="Leg1"/>
</dbReference>
<sequence length="359" mass="40307">MCVILDMHAPLFVLLAAIALQPAAVVSLTHKDAFPPLWHLAPGNIKDYSMKDNKIIIDAWNYEERLGMYKIMLNHSSKYFTAFGPNNVGNILWGLPLQHGWQYHTGRLAVPPNTTCGHGSGNHLCISVQSWWGCMNYYLAIIPFLGALEAGFFGQLKYPVEILPPEELREDFCYSVSDCHSQIPKLMDEWKAYFEYLLSAGQTPASIKLDDALNYLWKAHVASIDYALPKFKNRLKYLSGPETNFGENWANGMEFIAATHFPTDLWNTNEYQAFLPPRLLVEGDAIPFIGDFSPEQNKVLLSLCVLHKTNEFTGGAFLAFWRMAMSTEEGRAAGRRLIQLLISSGSMTPDAVGIYKGLC</sequence>
<dbReference type="PANTHER" id="PTHR18820">
    <property type="entry name" value="LEG1"/>
    <property type="match status" value="1"/>
</dbReference>
<evidence type="ECO:0000313" key="7">
    <source>
        <dbReference type="Proteomes" id="UP000189705"/>
    </source>
</evidence>
<evidence type="ECO:0000256" key="6">
    <source>
        <dbReference type="SAM" id="SignalP"/>
    </source>
</evidence>
<dbReference type="KEGG" id="asn:102384215"/>
<keyword evidence="3" id="KW-0964">Secreted</keyword>
<evidence type="ECO:0000256" key="5">
    <source>
        <dbReference type="ARBA" id="ARBA00023180"/>
    </source>
</evidence>
<accession>A0A3Q0H4Y7</accession>
<keyword evidence="5" id="KW-0325">Glycoprotein</keyword>